<sequence length="156" mass="17188">MASFATLHGLNDSLFRSQFLGQDHHLTHHHFPLKHSPLTLHQRKPTSEVVQLRAKFNILEMMGGRGLCNGEKGVEQELKRQVVDEQPPTTSSSSKDEEKLGDDDDDGSVGVPEDAFEKEMMGLTGGFPGGEKGLKKFIEENPPSKPPNLLTTTLSL</sequence>
<comment type="caution">
    <text evidence="2">The sequence shown here is derived from an EMBL/GenBank/DDBJ whole genome shotgun (WGS) entry which is preliminary data.</text>
</comment>
<dbReference type="AlphaFoldDB" id="A0AAN9LQD8"/>
<reference evidence="2 3" key="1">
    <citation type="submission" date="2024-01" db="EMBL/GenBank/DDBJ databases">
        <title>The genomes of 5 underutilized Papilionoideae crops provide insights into root nodulation and disease resistanc.</title>
        <authorList>
            <person name="Jiang F."/>
        </authorList>
    </citation>
    <scope>NUCLEOTIDE SEQUENCE [LARGE SCALE GENOMIC DNA]</scope>
    <source>
        <strain evidence="2">LVBAO_FW01</strain>
        <tissue evidence="2">Leaves</tissue>
    </source>
</reference>
<proteinExistence type="predicted"/>
<feature type="region of interest" description="Disordered" evidence="1">
    <location>
        <begin position="66"/>
        <end position="156"/>
    </location>
</feature>
<evidence type="ECO:0000313" key="3">
    <source>
        <dbReference type="Proteomes" id="UP001367508"/>
    </source>
</evidence>
<organism evidence="2 3">
    <name type="scientific">Canavalia gladiata</name>
    <name type="common">Sword bean</name>
    <name type="synonym">Dolichos gladiatus</name>
    <dbReference type="NCBI Taxonomy" id="3824"/>
    <lineage>
        <taxon>Eukaryota</taxon>
        <taxon>Viridiplantae</taxon>
        <taxon>Streptophyta</taxon>
        <taxon>Embryophyta</taxon>
        <taxon>Tracheophyta</taxon>
        <taxon>Spermatophyta</taxon>
        <taxon>Magnoliopsida</taxon>
        <taxon>eudicotyledons</taxon>
        <taxon>Gunneridae</taxon>
        <taxon>Pentapetalae</taxon>
        <taxon>rosids</taxon>
        <taxon>fabids</taxon>
        <taxon>Fabales</taxon>
        <taxon>Fabaceae</taxon>
        <taxon>Papilionoideae</taxon>
        <taxon>50 kb inversion clade</taxon>
        <taxon>NPAAA clade</taxon>
        <taxon>indigoferoid/millettioid clade</taxon>
        <taxon>Phaseoleae</taxon>
        <taxon>Canavalia</taxon>
    </lineage>
</organism>
<protein>
    <submittedName>
        <fullName evidence="2">Uncharacterized protein</fullName>
    </submittedName>
</protein>
<gene>
    <name evidence="2" type="ORF">VNO77_20912</name>
</gene>
<dbReference type="PANTHER" id="PTHR35494">
    <property type="entry name" value="NAD(P)H-QUINONE OXIDOREDUCTASE SUBUNIT S, CHLOROPLASTIC"/>
    <property type="match status" value="1"/>
</dbReference>
<name>A0AAN9LQD8_CANGL</name>
<dbReference type="PANTHER" id="PTHR35494:SF5">
    <property type="entry name" value="NADH DEHYDROGENASE-LIKE COMPLEX, SUBUNIT S-RELATED"/>
    <property type="match status" value="1"/>
</dbReference>
<keyword evidence="3" id="KW-1185">Reference proteome</keyword>
<dbReference type="InterPro" id="IPR021659">
    <property type="entry name" value="NdhS"/>
</dbReference>
<evidence type="ECO:0000256" key="1">
    <source>
        <dbReference type="SAM" id="MobiDB-lite"/>
    </source>
</evidence>
<evidence type="ECO:0000313" key="2">
    <source>
        <dbReference type="EMBL" id="KAK7340214.1"/>
    </source>
</evidence>
<dbReference type="GO" id="GO:0009767">
    <property type="term" value="P:photosynthetic electron transport chain"/>
    <property type="evidence" value="ECO:0007669"/>
    <property type="project" value="InterPro"/>
</dbReference>
<dbReference type="Proteomes" id="UP001367508">
    <property type="component" value="Unassembled WGS sequence"/>
</dbReference>
<accession>A0AAN9LQD8</accession>
<feature type="compositionally biased region" description="Basic and acidic residues" evidence="1">
    <location>
        <begin position="72"/>
        <end position="83"/>
    </location>
</feature>
<dbReference type="EMBL" id="JAYMYQ010000004">
    <property type="protein sequence ID" value="KAK7340214.1"/>
    <property type="molecule type" value="Genomic_DNA"/>
</dbReference>